<evidence type="ECO:0000313" key="3">
    <source>
        <dbReference type="Proteomes" id="UP000694381"/>
    </source>
</evidence>
<dbReference type="Pfam" id="PF19302">
    <property type="entry name" value="DUF5915"/>
    <property type="match status" value="1"/>
</dbReference>
<sequence length="360" mass="39738">NIRGSHLKLESLLIQSNIQLGRDLISFQVTNVGSIVVEGHELHEEDIRLMYTFDQATGGTAQFEAHSDAQALVLLDITPDQSMVDEGMAREVINRIQKLRKKCNLVPTDEITVYYNAKSEGRYLNNVIESHTDFIFATIKAPLKPYPVPTSDNILIQEQTQLKGSELEITLTKGSCVPGPACAYVNLNICVNGTEQGGVLLLENPKGDNKLDLLKLKSIITSIFGVKNVELSVFHGETELQNQTDLLSLSGKTLRVTAGTAPSLNNSPSTLLCQYINLQLLNAEPQECLVGTVGTLLLENPLGQNGLTHQGLMYEAAKVFGLRSRKLKLFLNETQTHGEKIKDYPVFPSSKVDFDTFNHF</sequence>
<dbReference type="InterPro" id="IPR023586">
    <property type="entry name" value="Ile-tRNA-ligase_type2"/>
</dbReference>
<dbReference type="Pfam" id="PF23567">
    <property type="entry name" value="Ubiquitin_IARS1"/>
    <property type="match status" value="2"/>
</dbReference>
<keyword evidence="3" id="KW-1185">Reference proteome</keyword>
<dbReference type="Proteomes" id="UP000694381">
    <property type="component" value="Unassembled WGS sequence"/>
</dbReference>
<accession>A0A8C6RF60</accession>
<proteinExistence type="predicted"/>
<dbReference type="InterPro" id="IPR057033">
    <property type="entry name" value="Ubiquitin_IARS1"/>
</dbReference>
<reference evidence="2" key="2">
    <citation type="submission" date="2025-09" db="UniProtKB">
        <authorList>
            <consortium name="Ensembl"/>
        </authorList>
    </citation>
    <scope>IDENTIFICATION</scope>
</reference>
<dbReference type="PANTHER" id="PTHR42780:SF1">
    <property type="entry name" value="ISOLEUCINE--TRNA LIGASE, CYTOPLASMIC"/>
    <property type="match status" value="1"/>
</dbReference>
<organism evidence="2 3">
    <name type="scientific">Nannospalax galili</name>
    <name type="common">Northern Israeli blind subterranean mole rat</name>
    <name type="synonym">Spalax galili</name>
    <dbReference type="NCBI Taxonomy" id="1026970"/>
    <lineage>
        <taxon>Eukaryota</taxon>
        <taxon>Metazoa</taxon>
        <taxon>Chordata</taxon>
        <taxon>Craniata</taxon>
        <taxon>Vertebrata</taxon>
        <taxon>Euteleostomi</taxon>
        <taxon>Mammalia</taxon>
        <taxon>Eutheria</taxon>
        <taxon>Euarchontoglires</taxon>
        <taxon>Glires</taxon>
        <taxon>Rodentia</taxon>
        <taxon>Myomorpha</taxon>
        <taxon>Muroidea</taxon>
        <taxon>Spalacidae</taxon>
        <taxon>Spalacinae</taxon>
        <taxon>Nannospalax</taxon>
    </lineage>
</organism>
<reference evidence="2" key="1">
    <citation type="submission" date="2025-08" db="UniProtKB">
        <authorList>
            <consortium name="Ensembl"/>
        </authorList>
    </citation>
    <scope>IDENTIFICATION</scope>
</reference>
<evidence type="ECO:0000259" key="1">
    <source>
        <dbReference type="Pfam" id="PF23567"/>
    </source>
</evidence>
<dbReference type="Ensembl" id="ENSNGAT00000021790.1">
    <property type="protein sequence ID" value="ENSNGAP00000016177.1"/>
    <property type="gene ID" value="ENSNGAG00000016988.1"/>
</dbReference>
<dbReference type="GO" id="GO:0006428">
    <property type="term" value="P:isoleucyl-tRNA aminoacylation"/>
    <property type="evidence" value="ECO:0007669"/>
    <property type="project" value="TreeGrafter"/>
</dbReference>
<dbReference type="GeneTree" id="ENSGT00940000167982"/>
<dbReference type="AlphaFoldDB" id="A0A8C6RF60"/>
<protein>
    <recommendedName>
        <fullName evidence="1">Isoleucine--tRNA ligase cytoplasmic ubiquitin-like domain-containing protein</fullName>
    </recommendedName>
</protein>
<evidence type="ECO:0000313" key="2">
    <source>
        <dbReference type="Ensembl" id="ENSNGAP00000016177.1"/>
    </source>
</evidence>
<dbReference type="OMA" id="GLACAYI"/>
<feature type="domain" description="Isoleucine--tRNA ligase cytoplasmic ubiquitin-like" evidence="1">
    <location>
        <begin position="179"/>
        <end position="260"/>
    </location>
</feature>
<dbReference type="PANTHER" id="PTHR42780">
    <property type="entry name" value="SOLEUCYL-TRNA SYNTHETASE"/>
    <property type="match status" value="1"/>
</dbReference>
<dbReference type="GO" id="GO:0004822">
    <property type="term" value="F:isoleucine-tRNA ligase activity"/>
    <property type="evidence" value="ECO:0007669"/>
    <property type="project" value="InterPro"/>
</dbReference>
<name>A0A8C6RF60_NANGA</name>
<feature type="domain" description="Isoleucine--tRNA ligase cytoplasmic ubiquitin-like" evidence="1">
    <location>
        <begin position="271"/>
        <end position="337"/>
    </location>
</feature>